<protein>
    <submittedName>
        <fullName evidence="2">Uncharacterized protein</fullName>
    </submittedName>
</protein>
<feature type="transmembrane region" description="Helical" evidence="1">
    <location>
        <begin position="38"/>
        <end position="59"/>
    </location>
</feature>
<dbReference type="KEGG" id="baqk:QN215_05340"/>
<evidence type="ECO:0000256" key="1">
    <source>
        <dbReference type="SAM" id="Phobius"/>
    </source>
</evidence>
<evidence type="ECO:0000313" key="2">
    <source>
        <dbReference type="EMBL" id="XDS43734.1"/>
    </source>
</evidence>
<organism evidence="2">
    <name type="scientific">Bifidobacterium aquikefiricola</name>
    <dbReference type="NCBI Taxonomy" id="3059038"/>
    <lineage>
        <taxon>Bacteria</taxon>
        <taxon>Bacillati</taxon>
        <taxon>Actinomycetota</taxon>
        <taxon>Actinomycetes</taxon>
        <taxon>Bifidobacteriales</taxon>
        <taxon>Bifidobacteriaceae</taxon>
        <taxon>Bifidobacterium</taxon>
    </lineage>
</organism>
<feature type="transmembrane region" description="Helical" evidence="1">
    <location>
        <begin position="5"/>
        <end position="26"/>
    </location>
</feature>
<accession>A0AB39U4K8</accession>
<keyword evidence="1" id="KW-0472">Membrane</keyword>
<dbReference type="AlphaFoldDB" id="A0AB39U4K8"/>
<dbReference type="EMBL" id="CP129674">
    <property type="protein sequence ID" value="XDS43734.1"/>
    <property type="molecule type" value="Genomic_DNA"/>
</dbReference>
<gene>
    <name evidence="2" type="ORF">QN215_05340</name>
</gene>
<keyword evidence="1" id="KW-1133">Transmembrane helix</keyword>
<reference evidence="2" key="1">
    <citation type="submission" date="2023-07" db="EMBL/GenBank/DDBJ databases">
        <title>Bifidobacterium aquikefiriaerophilum sp. nov. and Bifidobacterium eccum sp. nov., isolated from water kefir.</title>
        <authorList>
            <person name="Breselge S."/>
            <person name="Bellassi P."/>
            <person name="Barcenilla C."/>
            <person name="Alvarez-Ordonez A."/>
            <person name="Morelli L."/>
            <person name="Cotter P.D."/>
        </authorList>
    </citation>
    <scope>NUCLEOTIDE SEQUENCE</scope>
    <source>
        <strain evidence="2">WK041_4_12</strain>
    </source>
</reference>
<keyword evidence="1" id="KW-0812">Transmembrane</keyword>
<sequence>MTKTIINAIITIVAFVTVAGITYAIGFEAIYSSDATPFWAEILVMSLTFAAITFLRAMGITLVSRVFKRHEDASPKDD</sequence>
<proteinExistence type="predicted"/>
<name>A0AB39U4K8_9BIFI</name>
<dbReference type="RefSeq" id="WP_369343329.1">
    <property type="nucleotide sequence ID" value="NZ_CP129674.1"/>
</dbReference>